<dbReference type="Proteomes" id="UP000011531">
    <property type="component" value="Unassembled WGS sequence"/>
</dbReference>
<dbReference type="PATRIC" id="fig|1227498.3.peg.2043"/>
<dbReference type="Pfam" id="PF25979">
    <property type="entry name" value="DUF7998"/>
    <property type="match status" value="1"/>
</dbReference>
<proteinExistence type="predicted"/>
<dbReference type="RefSeq" id="WP_008423070.1">
    <property type="nucleotide sequence ID" value="NZ_AOIA01000093.1"/>
</dbReference>
<evidence type="ECO:0000313" key="2">
    <source>
        <dbReference type="EMBL" id="ELY60704.1"/>
    </source>
</evidence>
<dbReference type="InterPro" id="IPR058311">
    <property type="entry name" value="DUF7998"/>
</dbReference>
<gene>
    <name evidence="2" type="ORF">C492_10460</name>
</gene>
<dbReference type="AlphaFoldDB" id="L9XG45"/>
<keyword evidence="3" id="KW-1185">Reference proteome</keyword>
<comment type="caution">
    <text evidence="2">The sequence shown here is derived from an EMBL/GenBank/DDBJ whole genome shotgun (WGS) entry which is preliminary data.</text>
</comment>
<dbReference type="EMBL" id="AOIA01000093">
    <property type="protein sequence ID" value="ELY60704.1"/>
    <property type="molecule type" value="Genomic_DNA"/>
</dbReference>
<name>L9XG45_9EURY</name>
<sequence>MNPLSGFRSGGANEDQYDGWDEFVPANVPEPGPFLEDYRVLEDEDHVAVHECARELFEERGVYDATFGYNLAKLNLDRRHPDAGFRYALEDDGVLRAEFTPTTEFCPQADALLKGAFRAWNDRDGDREYDLIRVRVRPSHNQTGSINDALEAAERRFRETRTVEFEPEHPQ</sequence>
<dbReference type="STRING" id="1227498.C492_10460"/>
<feature type="domain" description="DUF7998" evidence="1">
    <location>
        <begin position="15"/>
        <end position="163"/>
    </location>
</feature>
<evidence type="ECO:0000259" key="1">
    <source>
        <dbReference type="Pfam" id="PF25979"/>
    </source>
</evidence>
<dbReference type="OrthoDB" id="169375at2157"/>
<reference evidence="2 3" key="1">
    <citation type="journal article" date="2014" name="PLoS Genet.">
        <title>Phylogenetically driven sequencing of extremely halophilic archaea reveals strategies for static and dynamic osmo-response.</title>
        <authorList>
            <person name="Becker E.A."/>
            <person name="Seitzer P.M."/>
            <person name="Tritt A."/>
            <person name="Larsen D."/>
            <person name="Krusor M."/>
            <person name="Yao A.I."/>
            <person name="Wu D."/>
            <person name="Madern D."/>
            <person name="Eisen J.A."/>
            <person name="Darling A.E."/>
            <person name="Facciotti M.T."/>
        </authorList>
    </citation>
    <scope>NUCLEOTIDE SEQUENCE [LARGE SCALE GENOMIC DNA]</scope>
    <source>
        <strain evidence="2 3">DSM 18795</strain>
    </source>
</reference>
<evidence type="ECO:0000313" key="3">
    <source>
        <dbReference type="Proteomes" id="UP000011531"/>
    </source>
</evidence>
<organism evidence="2 3">
    <name type="scientific">Natronococcus jeotgali DSM 18795</name>
    <dbReference type="NCBI Taxonomy" id="1227498"/>
    <lineage>
        <taxon>Archaea</taxon>
        <taxon>Methanobacteriati</taxon>
        <taxon>Methanobacteriota</taxon>
        <taxon>Stenosarchaea group</taxon>
        <taxon>Halobacteria</taxon>
        <taxon>Halobacteriales</taxon>
        <taxon>Natrialbaceae</taxon>
        <taxon>Natronococcus</taxon>
    </lineage>
</organism>
<protein>
    <recommendedName>
        <fullName evidence="1">DUF7998 domain-containing protein</fullName>
    </recommendedName>
</protein>
<accession>L9XG45</accession>